<dbReference type="InterPro" id="IPR001789">
    <property type="entry name" value="Sig_transdc_resp-reg_receiver"/>
</dbReference>
<dbReference type="CDD" id="cd06170">
    <property type="entry name" value="LuxR_C_like"/>
    <property type="match status" value="1"/>
</dbReference>
<dbReference type="PROSITE" id="PS00622">
    <property type="entry name" value="HTH_LUXR_1"/>
    <property type="match status" value="1"/>
</dbReference>
<evidence type="ECO:0000259" key="7">
    <source>
        <dbReference type="PROSITE" id="PS50110"/>
    </source>
</evidence>
<evidence type="ECO:0000256" key="4">
    <source>
        <dbReference type="ARBA" id="ARBA00023163"/>
    </source>
</evidence>
<dbReference type="CDD" id="cd17535">
    <property type="entry name" value="REC_NarL-like"/>
    <property type="match status" value="1"/>
</dbReference>
<dbReference type="GO" id="GO:0000160">
    <property type="term" value="P:phosphorelay signal transduction system"/>
    <property type="evidence" value="ECO:0007669"/>
    <property type="project" value="InterPro"/>
</dbReference>
<evidence type="ECO:0000256" key="5">
    <source>
        <dbReference type="PROSITE-ProRule" id="PRU00169"/>
    </source>
</evidence>
<keyword evidence="3" id="KW-0238">DNA-binding</keyword>
<dbReference type="AlphaFoldDB" id="A0A1F6GFB3"/>
<evidence type="ECO:0000259" key="6">
    <source>
        <dbReference type="PROSITE" id="PS50043"/>
    </source>
</evidence>
<evidence type="ECO:0000256" key="1">
    <source>
        <dbReference type="ARBA" id="ARBA00022553"/>
    </source>
</evidence>
<dbReference type="PRINTS" id="PR00038">
    <property type="entry name" value="HTHLUXR"/>
</dbReference>
<keyword evidence="2" id="KW-0805">Transcription regulation</keyword>
<feature type="domain" description="HTH luxR-type" evidence="6">
    <location>
        <begin position="146"/>
        <end position="211"/>
    </location>
</feature>
<dbReference type="GO" id="GO:0003677">
    <property type="term" value="F:DNA binding"/>
    <property type="evidence" value="ECO:0007669"/>
    <property type="project" value="UniProtKB-KW"/>
</dbReference>
<dbReference type="PANTHER" id="PTHR43214:SF41">
    <property type="entry name" value="NITRATE_NITRITE RESPONSE REGULATOR PROTEIN NARP"/>
    <property type="match status" value="1"/>
</dbReference>
<feature type="domain" description="Response regulatory" evidence="7">
    <location>
        <begin position="4"/>
        <end position="120"/>
    </location>
</feature>
<dbReference type="InterPro" id="IPR039420">
    <property type="entry name" value="WalR-like"/>
</dbReference>
<dbReference type="SUPFAM" id="SSF52172">
    <property type="entry name" value="CheY-like"/>
    <property type="match status" value="1"/>
</dbReference>
<dbReference type="STRING" id="1817772.A2527_00770"/>
<dbReference type="EMBL" id="MFNE01000009">
    <property type="protein sequence ID" value="OGG96811.1"/>
    <property type="molecule type" value="Genomic_DNA"/>
</dbReference>
<keyword evidence="4" id="KW-0804">Transcription</keyword>
<evidence type="ECO:0008006" key="10">
    <source>
        <dbReference type="Google" id="ProtNLM"/>
    </source>
</evidence>
<keyword evidence="1 5" id="KW-0597">Phosphoprotein</keyword>
<dbReference type="InterPro" id="IPR058245">
    <property type="entry name" value="NreC/VraR/RcsB-like_REC"/>
</dbReference>
<dbReference type="PROSITE" id="PS50110">
    <property type="entry name" value="RESPONSE_REGULATORY"/>
    <property type="match status" value="1"/>
</dbReference>
<dbReference type="InterPro" id="IPR016032">
    <property type="entry name" value="Sig_transdc_resp-reg_C-effctor"/>
</dbReference>
<dbReference type="PANTHER" id="PTHR43214">
    <property type="entry name" value="TWO-COMPONENT RESPONSE REGULATOR"/>
    <property type="match status" value="1"/>
</dbReference>
<dbReference type="Gene3D" id="3.40.50.2300">
    <property type="match status" value="1"/>
</dbReference>
<dbReference type="Pfam" id="PF00196">
    <property type="entry name" value="GerE"/>
    <property type="match status" value="1"/>
</dbReference>
<dbReference type="SUPFAM" id="SSF46894">
    <property type="entry name" value="C-terminal effector domain of the bipartite response regulators"/>
    <property type="match status" value="1"/>
</dbReference>
<dbReference type="PROSITE" id="PS50043">
    <property type="entry name" value="HTH_LUXR_2"/>
    <property type="match status" value="1"/>
</dbReference>
<evidence type="ECO:0000256" key="2">
    <source>
        <dbReference type="ARBA" id="ARBA00023015"/>
    </source>
</evidence>
<evidence type="ECO:0000313" key="8">
    <source>
        <dbReference type="EMBL" id="OGG96811.1"/>
    </source>
</evidence>
<dbReference type="Proteomes" id="UP000178449">
    <property type="component" value="Unassembled WGS sequence"/>
</dbReference>
<gene>
    <name evidence="8" type="ORF">A2527_00770</name>
</gene>
<protein>
    <recommendedName>
        <fullName evidence="10">DNA-binding response regulator</fullName>
    </recommendedName>
</protein>
<proteinExistence type="predicted"/>
<comment type="caution">
    <text evidence="8">The sequence shown here is derived from an EMBL/GenBank/DDBJ whole genome shotgun (WGS) entry which is preliminary data.</text>
</comment>
<evidence type="ECO:0000313" key="9">
    <source>
        <dbReference type="Proteomes" id="UP000178449"/>
    </source>
</evidence>
<reference evidence="8 9" key="1">
    <citation type="journal article" date="2016" name="Nat. Commun.">
        <title>Thousands of microbial genomes shed light on interconnected biogeochemical processes in an aquifer system.</title>
        <authorList>
            <person name="Anantharaman K."/>
            <person name="Brown C.T."/>
            <person name="Hug L.A."/>
            <person name="Sharon I."/>
            <person name="Castelle C.J."/>
            <person name="Probst A.J."/>
            <person name="Thomas B.C."/>
            <person name="Singh A."/>
            <person name="Wilkins M.J."/>
            <person name="Karaoz U."/>
            <person name="Brodie E.L."/>
            <person name="Williams K.H."/>
            <person name="Hubbard S.S."/>
            <person name="Banfield J.F."/>
        </authorList>
    </citation>
    <scope>NUCLEOTIDE SEQUENCE [LARGE SCALE GENOMIC DNA]</scope>
</reference>
<sequence length="217" mass="24280">MKIKVLIADDHKIMRDGMNLLMQRLENIEVVAEAENGQDAVRLALETQPDIVLMDINMPGMNGIDATQAICQQNPHTRVIALTSHTDSKMVQEMFRAGAMAFLGKSCTNQEILTAIESVAEDRYYISEEMTSKVIEDFVVKHIPQITEVSDKLTSREKQVLKLIAEGHSTKDIAESLNLSSKTVGAHRENLMKKLNLHNIAQLTRYAIQKGLLSIHT</sequence>
<dbReference type="GO" id="GO:0006355">
    <property type="term" value="P:regulation of DNA-templated transcription"/>
    <property type="evidence" value="ECO:0007669"/>
    <property type="project" value="InterPro"/>
</dbReference>
<feature type="modified residue" description="4-aspartylphosphate" evidence="5">
    <location>
        <position position="55"/>
    </location>
</feature>
<organism evidence="8 9">
    <name type="scientific">Candidatus Lambdaproteobacteria bacterium RIFOXYD2_FULL_50_16</name>
    <dbReference type="NCBI Taxonomy" id="1817772"/>
    <lineage>
        <taxon>Bacteria</taxon>
        <taxon>Pseudomonadati</taxon>
        <taxon>Pseudomonadota</taxon>
        <taxon>Candidatus Lambdaproteobacteria</taxon>
    </lineage>
</organism>
<dbReference type="Pfam" id="PF00072">
    <property type="entry name" value="Response_reg"/>
    <property type="match status" value="1"/>
</dbReference>
<dbReference type="SMART" id="SM00448">
    <property type="entry name" value="REC"/>
    <property type="match status" value="1"/>
</dbReference>
<evidence type="ECO:0000256" key="3">
    <source>
        <dbReference type="ARBA" id="ARBA00023125"/>
    </source>
</evidence>
<accession>A0A1F6GFB3</accession>
<dbReference type="InterPro" id="IPR000792">
    <property type="entry name" value="Tscrpt_reg_LuxR_C"/>
</dbReference>
<dbReference type="InterPro" id="IPR011006">
    <property type="entry name" value="CheY-like_superfamily"/>
</dbReference>
<name>A0A1F6GFB3_9PROT</name>
<dbReference type="SMART" id="SM00421">
    <property type="entry name" value="HTH_LUXR"/>
    <property type="match status" value="1"/>
</dbReference>